<evidence type="ECO:0000313" key="1">
    <source>
        <dbReference type="EMBL" id="KIJ42464.1"/>
    </source>
</evidence>
<name>A0A0C9V6A3_SPHS4</name>
<reference evidence="1 2" key="1">
    <citation type="submission" date="2014-06" db="EMBL/GenBank/DDBJ databases">
        <title>Evolutionary Origins and Diversification of the Mycorrhizal Mutualists.</title>
        <authorList>
            <consortium name="DOE Joint Genome Institute"/>
            <consortium name="Mycorrhizal Genomics Consortium"/>
            <person name="Kohler A."/>
            <person name="Kuo A."/>
            <person name="Nagy L.G."/>
            <person name="Floudas D."/>
            <person name="Copeland A."/>
            <person name="Barry K.W."/>
            <person name="Cichocki N."/>
            <person name="Veneault-Fourrey C."/>
            <person name="LaButti K."/>
            <person name="Lindquist E.A."/>
            <person name="Lipzen A."/>
            <person name="Lundell T."/>
            <person name="Morin E."/>
            <person name="Murat C."/>
            <person name="Riley R."/>
            <person name="Ohm R."/>
            <person name="Sun H."/>
            <person name="Tunlid A."/>
            <person name="Henrissat B."/>
            <person name="Grigoriev I.V."/>
            <person name="Hibbett D.S."/>
            <person name="Martin F."/>
        </authorList>
    </citation>
    <scope>NUCLEOTIDE SEQUENCE [LARGE SCALE GENOMIC DNA]</scope>
    <source>
        <strain evidence="1 2">SS14</strain>
    </source>
</reference>
<dbReference type="OrthoDB" id="3267490at2759"/>
<dbReference type="EMBL" id="KN837129">
    <property type="protein sequence ID" value="KIJ42464.1"/>
    <property type="molecule type" value="Genomic_DNA"/>
</dbReference>
<keyword evidence="2" id="KW-1185">Reference proteome</keyword>
<dbReference type="HOGENOM" id="CLU_108158_1_0_1"/>
<dbReference type="Proteomes" id="UP000054279">
    <property type="component" value="Unassembled WGS sequence"/>
</dbReference>
<protein>
    <submittedName>
        <fullName evidence="1">Unplaced genomic scaffold SPHSTscaffold_54, whole genome shotgun sequence</fullName>
    </submittedName>
</protein>
<evidence type="ECO:0000313" key="2">
    <source>
        <dbReference type="Proteomes" id="UP000054279"/>
    </source>
</evidence>
<gene>
    <name evidence="1" type="ORF">M422DRAFT_171013</name>
</gene>
<dbReference type="AlphaFoldDB" id="A0A0C9V6A3"/>
<sequence>MVDINDNRPPSSEIRPMTAELDSLRDLASRRKKALEDCHIQVAAYKERLAIILAHEADLQRAYDHTATILAPIRRIPDEILCDILREAMPRLDILDDIFLSPLEVPAIWRKRVRLLLVCQRWKRIFQETPSFWSKIIV</sequence>
<organism evidence="1 2">
    <name type="scientific">Sphaerobolus stellatus (strain SS14)</name>
    <dbReference type="NCBI Taxonomy" id="990650"/>
    <lineage>
        <taxon>Eukaryota</taxon>
        <taxon>Fungi</taxon>
        <taxon>Dikarya</taxon>
        <taxon>Basidiomycota</taxon>
        <taxon>Agaricomycotina</taxon>
        <taxon>Agaricomycetes</taxon>
        <taxon>Phallomycetidae</taxon>
        <taxon>Geastrales</taxon>
        <taxon>Sphaerobolaceae</taxon>
        <taxon>Sphaerobolus</taxon>
    </lineage>
</organism>
<accession>A0A0C9V6A3</accession>
<feature type="non-terminal residue" evidence="1">
    <location>
        <position position="138"/>
    </location>
</feature>
<proteinExistence type="predicted"/>